<dbReference type="STRING" id="583355.Caka_2946"/>
<comment type="pathway">
    <text evidence="2">Amino-acid biosynthesis; L-histidine biosynthesis; L-histidine from 5-phospho-alpha-D-ribose 1-diphosphate: step 3/9.</text>
</comment>
<protein>
    <recommendedName>
        <fullName evidence="3">phosphoribosyl-AMP cyclohydrolase</fullName>
        <ecNumber evidence="3">3.5.4.19</ecNumber>
    </recommendedName>
</protein>
<dbReference type="InterPro" id="IPR038019">
    <property type="entry name" value="PRib_AMP_CycHydrolase_sf"/>
</dbReference>
<dbReference type="InterPro" id="IPR002496">
    <property type="entry name" value="PRib_AMP_CycHydrolase_dom"/>
</dbReference>
<sequence length="141" mass="15567">MTHEELEQGLALNLDFTKLRKVANCEADVLPAIAQDAKTGEVLIVGYANQLAFETALECGMATFWSTSRNELWIKGKTSGDYLKIEEVRVNCEQNSILYLVTPAGKGACHTKNQAGIARSGCYYRRMKADGSLEFVDPSKE</sequence>
<evidence type="ECO:0000256" key="3">
    <source>
        <dbReference type="ARBA" id="ARBA00012721"/>
    </source>
</evidence>
<dbReference type="AlphaFoldDB" id="D5ERB5"/>
<dbReference type="HOGENOM" id="CLU_048577_5_0_0"/>
<evidence type="ECO:0000256" key="7">
    <source>
        <dbReference type="ARBA" id="ARBA00023102"/>
    </source>
</evidence>
<evidence type="ECO:0000256" key="1">
    <source>
        <dbReference type="ARBA" id="ARBA00000024"/>
    </source>
</evidence>
<comment type="catalytic activity">
    <reaction evidence="1">
        <text>1-(5-phospho-beta-D-ribosyl)-5'-AMP + H2O = 1-(5-phospho-beta-D-ribosyl)-5-[(5-phospho-beta-D-ribosylamino)methylideneamino]imidazole-4-carboxamide</text>
        <dbReference type="Rhea" id="RHEA:20049"/>
        <dbReference type="ChEBI" id="CHEBI:15377"/>
        <dbReference type="ChEBI" id="CHEBI:58435"/>
        <dbReference type="ChEBI" id="CHEBI:59457"/>
        <dbReference type="EC" id="3.5.4.19"/>
    </reaction>
</comment>
<dbReference type="GO" id="GO:0004635">
    <property type="term" value="F:phosphoribosyl-AMP cyclohydrolase activity"/>
    <property type="evidence" value="ECO:0007669"/>
    <property type="project" value="UniProtKB-EC"/>
</dbReference>
<dbReference type="KEGG" id="caa:Caka_2946"/>
<evidence type="ECO:0000313" key="10">
    <source>
        <dbReference type="Proteomes" id="UP000000925"/>
    </source>
</evidence>
<dbReference type="EC" id="3.5.4.19" evidence="3"/>
<evidence type="ECO:0000259" key="8">
    <source>
        <dbReference type="Pfam" id="PF01502"/>
    </source>
</evidence>
<dbReference type="Gene3D" id="3.10.20.810">
    <property type="entry name" value="Phosphoribosyl-AMP cyclohydrolase"/>
    <property type="match status" value="1"/>
</dbReference>
<keyword evidence="4" id="KW-0963">Cytoplasm</keyword>
<dbReference type="SUPFAM" id="SSF141734">
    <property type="entry name" value="HisI-like"/>
    <property type="match status" value="1"/>
</dbReference>
<dbReference type="Pfam" id="PF01502">
    <property type="entry name" value="PRA-CH"/>
    <property type="match status" value="1"/>
</dbReference>
<dbReference type="OrthoDB" id="9795769at2"/>
<evidence type="ECO:0000256" key="5">
    <source>
        <dbReference type="ARBA" id="ARBA00022605"/>
    </source>
</evidence>
<dbReference type="eggNOG" id="COG0139">
    <property type="taxonomic scope" value="Bacteria"/>
</dbReference>
<keyword evidence="6 9" id="KW-0378">Hydrolase</keyword>
<keyword evidence="5" id="KW-0028">Amino-acid biosynthesis</keyword>
<dbReference type="PANTHER" id="PTHR42945">
    <property type="entry name" value="HISTIDINE BIOSYNTHESIS BIFUNCTIONAL PROTEIN"/>
    <property type="match status" value="1"/>
</dbReference>
<dbReference type="Proteomes" id="UP000000925">
    <property type="component" value="Chromosome"/>
</dbReference>
<dbReference type="PANTHER" id="PTHR42945:SF9">
    <property type="entry name" value="HISTIDINE BIOSYNTHESIS BIFUNCTIONAL PROTEIN HISIE"/>
    <property type="match status" value="1"/>
</dbReference>
<evidence type="ECO:0000313" key="9">
    <source>
        <dbReference type="EMBL" id="ADE55959.1"/>
    </source>
</evidence>
<dbReference type="GO" id="GO:0000105">
    <property type="term" value="P:L-histidine biosynthetic process"/>
    <property type="evidence" value="ECO:0007669"/>
    <property type="project" value="UniProtKB-UniPathway"/>
</dbReference>
<keyword evidence="7" id="KW-0368">Histidine biosynthesis</keyword>
<name>D5ERB5_CORAD</name>
<accession>D5ERB5</accession>
<dbReference type="RefSeq" id="WP_013044675.1">
    <property type="nucleotide sequence ID" value="NC_014008.1"/>
</dbReference>
<reference evidence="9 10" key="1">
    <citation type="journal article" date="2010" name="Stand. Genomic Sci.">
        <title>Complete genome sequence of Coraliomargarita akajimensis type strain (04OKA010-24).</title>
        <authorList>
            <person name="Mavromatis K."/>
            <person name="Abt B."/>
            <person name="Brambilla E."/>
            <person name="Lapidus A."/>
            <person name="Copeland A."/>
            <person name="Deshpande S."/>
            <person name="Nolan M."/>
            <person name="Lucas S."/>
            <person name="Tice H."/>
            <person name="Cheng J.F."/>
            <person name="Han C."/>
            <person name="Detter J.C."/>
            <person name="Woyke T."/>
            <person name="Goodwin L."/>
            <person name="Pitluck S."/>
            <person name="Held B."/>
            <person name="Brettin T."/>
            <person name="Tapia R."/>
            <person name="Ivanova N."/>
            <person name="Mikhailova N."/>
            <person name="Pati A."/>
            <person name="Liolios K."/>
            <person name="Chen A."/>
            <person name="Palaniappan K."/>
            <person name="Land M."/>
            <person name="Hauser L."/>
            <person name="Chang Y.J."/>
            <person name="Jeffries C.D."/>
            <person name="Rohde M."/>
            <person name="Goker M."/>
            <person name="Bristow J."/>
            <person name="Eisen J.A."/>
            <person name="Markowitz V."/>
            <person name="Hugenholtz P."/>
            <person name="Klenk H.P."/>
            <person name="Kyrpides N.C."/>
        </authorList>
    </citation>
    <scope>NUCLEOTIDE SEQUENCE [LARGE SCALE GENOMIC DNA]</scope>
    <source>
        <strain evidence="10">DSM 45221 / IAM 15411 / JCM 23193 / KCTC 12865</strain>
    </source>
</reference>
<organism evidence="9 10">
    <name type="scientific">Coraliomargarita akajimensis (strain DSM 45221 / IAM 15411 / JCM 23193 / KCTC 12865 / 04OKA010-24)</name>
    <dbReference type="NCBI Taxonomy" id="583355"/>
    <lineage>
        <taxon>Bacteria</taxon>
        <taxon>Pseudomonadati</taxon>
        <taxon>Verrucomicrobiota</taxon>
        <taxon>Opitutia</taxon>
        <taxon>Puniceicoccales</taxon>
        <taxon>Coraliomargaritaceae</taxon>
        <taxon>Coraliomargarita</taxon>
    </lineage>
</organism>
<keyword evidence="10" id="KW-1185">Reference proteome</keyword>
<gene>
    <name evidence="9" type="ordered locus">Caka_2946</name>
</gene>
<dbReference type="EMBL" id="CP001998">
    <property type="protein sequence ID" value="ADE55959.1"/>
    <property type="molecule type" value="Genomic_DNA"/>
</dbReference>
<evidence type="ECO:0000256" key="4">
    <source>
        <dbReference type="ARBA" id="ARBA00022490"/>
    </source>
</evidence>
<evidence type="ECO:0000256" key="2">
    <source>
        <dbReference type="ARBA" id="ARBA00005169"/>
    </source>
</evidence>
<dbReference type="UniPathway" id="UPA00031">
    <property type="reaction ID" value="UER00008"/>
</dbReference>
<evidence type="ECO:0000256" key="6">
    <source>
        <dbReference type="ARBA" id="ARBA00022801"/>
    </source>
</evidence>
<proteinExistence type="predicted"/>
<feature type="domain" description="Phosphoribosyl-AMP cyclohydrolase" evidence="8">
    <location>
        <begin position="45"/>
        <end position="114"/>
    </location>
</feature>